<dbReference type="Pfam" id="PF00400">
    <property type="entry name" value="WD40"/>
    <property type="match status" value="7"/>
</dbReference>
<dbReference type="CDD" id="cd00200">
    <property type="entry name" value="WD40"/>
    <property type="match status" value="1"/>
</dbReference>
<protein>
    <recommendedName>
        <fullName evidence="5">TIR domain-containing protein</fullName>
    </recommendedName>
</protein>
<dbReference type="PROSITE" id="PS00678">
    <property type="entry name" value="WD_REPEATS_1"/>
    <property type="match status" value="2"/>
</dbReference>
<evidence type="ECO:0000259" key="5">
    <source>
        <dbReference type="PROSITE" id="PS50104"/>
    </source>
</evidence>
<name>Q0REH8_FRAAA</name>
<dbReference type="PROSITE" id="PS50104">
    <property type="entry name" value="TIR"/>
    <property type="match status" value="1"/>
</dbReference>
<dbReference type="InterPro" id="IPR000157">
    <property type="entry name" value="TIR_dom"/>
</dbReference>
<evidence type="ECO:0000256" key="3">
    <source>
        <dbReference type="PROSITE-ProRule" id="PRU00221"/>
    </source>
</evidence>
<dbReference type="InterPro" id="IPR035897">
    <property type="entry name" value="Toll_tir_struct_dom_sf"/>
</dbReference>
<feature type="compositionally biased region" description="Low complexity" evidence="4">
    <location>
        <begin position="209"/>
        <end position="223"/>
    </location>
</feature>
<dbReference type="Gene3D" id="3.40.50.10140">
    <property type="entry name" value="Toll/interleukin-1 receptor homology (TIR) domain"/>
    <property type="match status" value="1"/>
</dbReference>
<accession>Q0REH8</accession>
<evidence type="ECO:0000313" key="7">
    <source>
        <dbReference type="Proteomes" id="UP000000657"/>
    </source>
</evidence>
<organism evidence="6 7">
    <name type="scientific">Frankia alni (strain DSM 45986 / CECT 9034 / ACN14a)</name>
    <dbReference type="NCBI Taxonomy" id="326424"/>
    <lineage>
        <taxon>Bacteria</taxon>
        <taxon>Bacillati</taxon>
        <taxon>Actinomycetota</taxon>
        <taxon>Actinomycetes</taxon>
        <taxon>Frankiales</taxon>
        <taxon>Frankiaceae</taxon>
        <taxon>Frankia</taxon>
    </lineage>
</organism>
<dbReference type="PROSITE" id="PS50082">
    <property type="entry name" value="WD_REPEATS_2"/>
    <property type="match status" value="6"/>
</dbReference>
<dbReference type="Pfam" id="PF13676">
    <property type="entry name" value="TIR_2"/>
    <property type="match status" value="1"/>
</dbReference>
<dbReference type="STRING" id="326424.FRAAL5499"/>
<dbReference type="SUPFAM" id="SSF52200">
    <property type="entry name" value="Toll/Interleukin receptor TIR domain"/>
    <property type="match status" value="1"/>
</dbReference>
<evidence type="ECO:0000256" key="1">
    <source>
        <dbReference type="ARBA" id="ARBA00022574"/>
    </source>
</evidence>
<dbReference type="eggNOG" id="COG2319">
    <property type="taxonomic scope" value="Bacteria"/>
</dbReference>
<dbReference type="InterPro" id="IPR020472">
    <property type="entry name" value="WD40_PAC1"/>
</dbReference>
<dbReference type="InterPro" id="IPR019775">
    <property type="entry name" value="WD40_repeat_CS"/>
</dbReference>
<feature type="repeat" description="WD" evidence="3">
    <location>
        <begin position="382"/>
        <end position="422"/>
    </location>
</feature>
<dbReference type="PRINTS" id="PR00320">
    <property type="entry name" value="GPROTEINBRPT"/>
</dbReference>
<gene>
    <name evidence="6" type="ordered locus">FRAAL5499</name>
</gene>
<dbReference type="HOGENOM" id="CLU_025381_0_0_11"/>
<feature type="domain" description="TIR" evidence="5">
    <location>
        <begin position="12"/>
        <end position="144"/>
    </location>
</feature>
<feature type="repeat" description="WD" evidence="3">
    <location>
        <begin position="337"/>
        <end position="371"/>
    </location>
</feature>
<sequence>MVEGSGDRHEARRWDFFVSYVAQDRGWAEWIAWYLEESGYRVTLRAWDLPPGSNRQRYLFDALHDAERLIAVVSRAYLASSTRLQELLTATAADPGGRGRRVVPIRIDDADVPDLVGTLEDIELHGLSESDALGRLLRRIDAAVAGRVKPAAPPAFPGPDRRVLARQSLAMPGGRSPAAAADADAVPVAPNATDDPSPGRETPDPATPGPARGPGAAPGADGSSRTRRRRRAEPPLAVVAHAGPLRRASRLFWIGALAFTGDAALLVTGADDGRTRLWDVRNPTAPRRVAGFHDHTDWVRAIAVDAHRGLVASAGTDGTIVVRSARHPTAAAPLASFPAGTDRAWATAFTPDGARLAVGGIEGHLRVWDLDDLSAPRPIVDLPGHRGSVGAVVFPSRRVLVSAGQDATVLMWRLDRDGALPEPVRLAGQDGDVWALAFASAGRLLAAGSDEASISLWRLEASDHPPVQVARIDAHQGRIRAVSFSPDGTLLASGSDDNAVRVWDVRRPDLPNPAAVLSPAGGRVTSLAFSPRGDVLAAGSSDGCLRLYHVAGITGGTPVDA</sequence>
<dbReference type="GO" id="GO:0007165">
    <property type="term" value="P:signal transduction"/>
    <property type="evidence" value="ECO:0007669"/>
    <property type="project" value="InterPro"/>
</dbReference>
<feature type="repeat" description="WD" evidence="3">
    <location>
        <begin position="472"/>
        <end position="506"/>
    </location>
</feature>
<dbReference type="Proteomes" id="UP000000657">
    <property type="component" value="Chromosome"/>
</dbReference>
<dbReference type="RefSeq" id="WP_011606583.1">
    <property type="nucleotide sequence ID" value="NC_008278.1"/>
</dbReference>
<dbReference type="EMBL" id="CT573213">
    <property type="protein sequence ID" value="CAJ64132.1"/>
    <property type="molecule type" value="Genomic_DNA"/>
</dbReference>
<feature type="repeat" description="WD" evidence="3">
    <location>
        <begin position="254"/>
        <end position="288"/>
    </location>
</feature>
<dbReference type="PANTHER" id="PTHR44129">
    <property type="entry name" value="WD REPEAT-CONTAINING PROTEIN POP1"/>
    <property type="match status" value="1"/>
</dbReference>
<dbReference type="AlphaFoldDB" id="Q0REH8"/>
<keyword evidence="7" id="KW-1185">Reference proteome</keyword>
<feature type="repeat" description="WD" evidence="3">
    <location>
        <begin position="517"/>
        <end position="550"/>
    </location>
</feature>
<dbReference type="KEGG" id="fal:FRAAL5499"/>
<dbReference type="SUPFAM" id="SSF50978">
    <property type="entry name" value="WD40 repeat-like"/>
    <property type="match status" value="1"/>
</dbReference>
<evidence type="ECO:0000313" key="6">
    <source>
        <dbReference type="EMBL" id="CAJ64132.1"/>
    </source>
</evidence>
<feature type="repeat" description="WD" evidence="3">
    <location>
        <begin position="426"/>
        <end position="467"/>
    </location>
</feature>
<dbReference type="Gene3D" id="2.130.10.10">
    <property type="entry name" value="YVTN repeat-like/Quinoprotein amine dehydrogenase"/>
    <property type="match status" value="2"/>
</dbReference>
<keyword evidence="2" id="KW-0677">Repeat</keyword>
<dbReference type="InterPro" id="IPR036322">
    <property type="entry name" value="WD40_repeat_dom_sf"/>
</dbReference>
<dbReference type="InterPro" id="IPR050349">
    <property type="entry name" value="WD_LIS1/nudF_dynein_reg"/>
</dbReference>
<dbReference type="InterPro" id="IPR001680">
    <property type="entry name" value="WD40_rpt"/>
</dbReference>
<dbReference type="SMART" id="SM00255">
    <property type="entry name" value="TIR"/>
    <property type="match status" value="1"/>
</dbReference>
<proteinExistence type="predicted"/>
<reference evidence="6 7" key="1">
    <citation type="journal article" date="2007" name="Genome Res.">
        <title>Genome characteristics of facultatively symbiotic Frankia sp. strains reflect host range and host plant biogeography.</title>
        <authorList>
            <person name="Normand P."/>
            <person name="Lapierre P."/>
            <person name="Tisa L.S."/>
            <person name="Gogarten J.P."/>
            <person name="Alloisio N."/>
            <person name="Bagnarol E."/>
            <person name="Bassi C.A."/>
            <person name="Berry A.M."/>
            <person name="Bickhart D.M."/>
            <person name="Choisne N."/>
            <person name="Couloux A."/>
            <person name="Cournoyer B."/>
            <person name="Cruveiller S."/>
            <person name="Daubin V."/>
            <person name="Demange N."/>
            <person name="Francino M.P."/>
            <person name="Goltsman E."/>
            <person name="Huang Y."/>
            <person name="Kopp O.R."/>
            <person name="Labarre L."/>
            <person name="Lapidus A."/>
            <person name="Lavire C."/>
            <person name="Marechal J."/>
            <person name="Martinez M."/>
            <person name="Mastronunzio J.E."/>
            <person name="Mullin B.C."/>
            <person name="Niemann J."/>
            <person name="Pujic P."/>
            <person name="Rawnsley T."/>
            <person name="Rouy Z."/>
            <person name="Schenowitz C."/>
            <person name="Sellstedt A."/>
            <person name="Tavares F."/>
            <person name="Tomkins J.P."/>
            <person name="Vallenet D."/>
            <person name="Valverde C."/>
            <person name="Wall L.G."/>
            <person name="Wang Y."/>
            <person name="Medigue C."/>
            <person name="Benson D.R."/>
        </authorList>
    </citation>
    <scope>NUCLEOTIDE SEQUENCE [LARGE SCALE GENOMIC DNA]</scope>
    <source>
        <strain evidence="7">DSM 45986 / CECT 9034 / ACN14a</strain>
    </source>
</reference>
<evidence type="ECO:0000256" key="2">
    <source>
        <dbReference type="ARBA" id="ARBA00022737"/>
    </source>
</evidence>
<dbReference type="PROSITE" id="PS50294">
    <property type="entry name" value="WD_REPEATS_REGION"/>
    <property type="match status" value="2"/>
</dbReference>
<feature type="compositionally biased region" description="Low complexity" evidence="4">
    <location>
        <begin position="177"/>
        <end position="196"/>
    </location>
</feature>
<feature type="region of interest" description="Disordered" evidence="4">
    <location>
        <begin position="170"/>
        <end position="235"/>
    </location>
</feature>
<dbReference type="InterPro" id="IPR015943">
    <property type="entry name" value="WD40/YVTN_repeat-like_dom_sf"/>
</dbReference>
<evidence type="ECO:0000256" key="4">
    <source>
        <dbReference type="SAM" id="MobiDB-lite"/>
    </source>
</evidence>
<dbReference type="SMART" id="SM00320">
    <property type="entry name" value="WD40"/>
    <property type="match status" value="7"/>
</dbReference>
<keyword evidence="1 3" id="KW-0853">WD repeat</keyword>